<dbReference type="EMBL" id="JARKHS020001045">
    <property type="protein sequence ID" value="KAK8788237.1"/>
    <property type="molecule type" value="Genomic_DNA"/>
</dbReference>
<accession>A0AAQ4FLU6</accession>
<dbReference type="InterPro" id="IPR050327">
    <property type="entry name" value="Proton-linked_MCT"/>
</dbReference>
<protein>
    <recommendedName>
        <fullName evidence="4">Monocarboxylate transporter</fullName>
    </recommendedName>
</protein>
<evidence type="ECO:0008006" key="4">
    <source>
        <dbReference type="Google" id="ProtNLM"/>
    </source>
</evidence>
<feature type="transmembrane region" description="Helical" evidence="1">
    <location>
        <begin position="606"/>
        <end position="624"/>
    </location>
</feature>
<dbReference type="InterPro" id="IPR011701">
    <property type="entry name" value="MFS"/>
</dbReference>
<feature type="transmembrane region" description="Helical" evidence="1">
    <location>
        <begin position="515"/>
        <end position="537"/>
    </location>
</feature>
<organism evidence="2 3">
    <name type="scientific">Amblyomma americanum</name>
    <name type="common">Lone star tick</name>
    <dbReference type="NCBI Taxonomy" id="6943"/>
    <lineage>
        <taxon>Eukaryota</taxon>
        <taxon>Metazoa</taxon>
        <taxon>Ecdysozoa</taxon>
        <taxon>Arthropoda</taxon>
        <taxon>Chelicerata</taxon>
        <taxon>Arachnida</taxon>
        <taxon>Acari</taxon>
        <taxon>Parasitiformes</taxon>
        <taxon>Ixodida</taxon>
        <taxon>Ixodoidea</taxon>
        <taxon>Ixodidae</taxon>
        <taxon>Amblyomminae</taxon>
        <taxon>Amblyomma</taxon>
    </lineage>
</organism>
<dbReference type="SUPFAM" id="SSF103473">
    <property type="entry name" value="MFS general substrate transporter"/>
    <property type="match status" value="2"/>
</dbReference>
<keyword evidence="1" id="KW-0472">Membrane</keyword>
<feature type="transmembrane region" description="Helical" evidence="1">
    <location>
        <begin position="421"/>
        <end position="441"/>
    </location>
</feature>
<dbReference type="PANTHER" id="PTHR11360:SF303">
    <property type="entry name" value="MAJOR FACILITATOR SUPERFAMILY (MFS) PROFILE DOMAIN-CONTAINING PROTEIN"/>
    <property type="match status" value="1"/>
</dbReference>
<evidence type="ECO:0000313" key="3">
    <source>
        <dbReference type="Proteomes" id="UP001321473"/>
    </source>
</evidence>
<feature type="transmembrane region" description="Helical" evidence="1">
    <location>
        <begin position="290"/>
        <end position="313"/>
    </location>
</feature>
<feature type="transmembrane region" description="Helical" evidence="1">
    <location>
        <begin position="673"/>
        <end position="696"/>
    </location>
</feature>
<dbReference type="Proteomes" id="UP001321473">
    <property type="component" value="Unassembled WGS sequence"/>
</dbReference>
<evidence type="ECO:0000313" key="2">
    <source>
        <dbReference type="EMBL" id="KAK8788237.1"/>
    </source>
</evidence>
<proteinExistence type="predicted"/>
<sequence length="743" mass="80423">MIFPSNSVVINSHFNTYRASASGISYVGTTIVSLVSPPVVFYLMDTYGLRGTFLVVGGLAMNGIAGSLLVSRPEDYRTSVTLAKESIAEDADDHGTFKHVVSKVKKVFHEELSLLKKPMYFVIVGSVLAVRYMMGVFIITAVDYAGMKGLDRRDVMAAAFLIMSTSLVSFMCSDSVVVLALSSFTLGLASGCTIILFSVLYSEYFGLDLLPTALTCAALINGLLDAPKPLLIGHYRDQGRSYSSLYMLLCAIGLVAGLAWIIECFHHVLGPTSNSTRLDRISAMTGKASGGGRAWVVAAAGCAVMSCISWTFRCSGVMYVAFLHDFRLTRKQAAWPLALFSIASCLTGPVAGFLAHHVAMRKLCILATLGAAASVAVSSFSCGILQISIWLGVAQGVCCSFHYTLTSPLVASFFDQHITTAMGVLYMGPAIGSFIMIPLFGWSYKEFGLRGAFLIFSGVTLHAVPFLMLMHDPAQRPERAPSKGSQQKGCSLPEGAKYRLSHVDRATHVFRQPMFYVIAVSNVAIGYCNTTVLSVIVDYAIDRGVPEVTAMAILNVANVGDLVGRASFGWITDRGLLSRSQMMFAEYAVLGTLVSTLSGASGPASLIAIVFLYACTTGSVLVLFTNVVKDYLGSQWMPLASGWMMFFGGWTLFTGPPLVGYFRDNVGSYVTMFVFMGLACFSCSALWVLVVAHEYWTVLQTRRQQQEEMNLETQCHWKVGVKLRVDGAVRRAEDMPLKSVSAS</sequence>
<dbReference type="AlphaFoldDB" id="A0AAQ4FLU6"/>
<feature type="transmembrane region" description="Helical" evidence="1">
    <location>
        <begin position="363"/>
        <end position="387"/>
    </location>
</feature>
<dbReference type="Gene3D" id="1.20.1250.20">
    <property type="entry name" value="MFS general substrate transporter like domains"/>
    <property type="match status" value="3"/>
</dbReference>
<dbReference type="Pfam" id="PF07690">
    <property type="entry name" value="MFS_1"/>
    <property type="match status" value="2"/>
</dbReference>
<feature type="transmembrane region" description="Helical" evidence="1">
    <location>
        <begin position="447"/>
        <end position="469"/>
    </location>
</feature>
<gene>
    <name evidence="2" type="ORF">V5799_021985</name>
</gene>
<feature type="transmembrane region" description="Helical" evidence="1">
    <location>
        <begin position="244"/>
        <end position="269"/>
    </location>
</feature>
<feature type="transmembrane region" description="Helical" evidence="1">
    <location>
        <begin position="333"/>
        <end position="356"/>
    </location>
</feature>
<feature type="transmembrane region" description="Helical" evidence="1">
    <location>
        <begin position="24"/>
        <end position="44"/>
    </location>
</feature>
<feature type="transmembrane region" description="Helical" evidence="1">
    <location>
        <begin position="51"/>
        <end position="70"/>
    </location>
</feature>
<reference evidence="2 3" key="1">
    <citation type="journal article" date="2023" name="Arcadia Sci">
        <title>De novo assembly of a long-read Amblyomma americanum tick genome.</title>
        <authorList>
            <person name="Chou S."/>
            <person name="Poskanzer K.E."/>
            <person name="Rollins M."/>
            <person name="Thuy-Boun P.S."/>
        </authorList>
    </citation>
    <scope>NUCLEOTIDE SEQUENCE [LARGE SCALE GENOMIC DNA]</scope>
    <source>
        <strain evidence="2">F_SG_1</strain>
        <tissue evidence="2">Salivary glands</tissue>
    </source>
</reference>
<dbReference type="GO" id="GO:0008028">
    <property type="term" value="F:monocarboxylic acid transmembrane transporter activity"/>
    <property type="evidence" value="ECO:0007669"/>
    <property type="project" value="TreeGrafter"/>
</dbReference>
<dbReference type="InterPro" id="IPR036259">
    <property type="entry name" value="MFS_trans_sf"/>
</dbReference>
<feature type="transmembrane region" description="Helical" evidence="1">
    <location>
        <begin position="393"/>
        <end position="414"/>
    </location>
</feature>
<feature type="transmembrane region" description="Helical" evidence="1">
    <location>
        <begin position="636"/>
        <end position="653"/>
    </location>
</feature>
<name>A0AAQ4FLU6_AMBAM</name>
<feature type="transmembrane region" description="Helical" evidence="1">
    <location>
        <begin position="177"/>
        <end position="197"/>
    </location>
</feature>
<feature type="transmembrane region" description="Helical" evidence="1">
    <location>
        <begin position="154"/>
        <end position="171"/>
    </location>
</feature>
<dbReference type="PANTHER" id="PTHR11360">
    <property type="entry name" value="MONOCARBOXYLATE TRANSPORTER"/>
    <property type="match status" value="1"/>
</dbReference>
<keyword evidence="1" id="KW-0812">Transmembrane</keyword>
<keyword evidence="1" id="KW-1133">Transmembrane helix</keyword>
<keyword evidence="3" id="KW-1185">Reference proteome</keyword>
<feature type="transmembrane region" description="Helical" evidence="1">
    <location>
        <begin position="119"/>
        <end position="142"/>
    </location>
</feature>
<comment type="caution">
    <text evidence="2">The sequence shown here is derived from an EMBL/GenBank/DDBJ whole genome shotgun (WGS) entry which is preliminary data.</text>
</comment>
<evidence type="ECO:0000256" key="1">
    <source>
        <dbReference type="SAM" id="Phobius"/>
    </source>
</evidence>